<evidence type="ECO:0000256" key="1">
    <source>
        <dbReference type="SAM" id="MobiDB-lite"/>
    </source>
</evidence>
<reference evidence="2" key="1">
    <citation type="submission" date="2020-05" db="EMBL/GenBank/DDBJ databases">
        <authorList>
            <person name="Chiriac C."/>
            <person name="Salcher M."/>
            <person name="Ghai R."/>
            <person name="Kavagutti S V."/>
        </authorList>
    </citation>
    <scope>NUCLEOTIDE SEQUENCE</scope>
</reference>
<protein>
    <submittedName>
        <fullName evidence="2">Uncharacterized protein</fullName>
    </submittedName>
</protein>
<evidence type="ECO:0000313" key="2">
    <source>
        <dbReference type="EMBL" id="CAB4187668.1"/>
    </source>
</evidence>
<gene>
    <name evidence="2" type="ORF">UFOVP1158_41</name>
</gene>
<feature type="region of interest" description="Disordered" evidence="1">
    <location>
        <begin position="24"/>
        <end position="74"/>
    </location>
</feature>
<feature type="compositionally biased region" description="Gly residues" evidence="1">
    <location>
        <begin position="36"/>
        <end position="49"/>
    </location>
</feature>
<organism evidence="2">
    <name type="scientific">uncultured Caudovirales phage</name>
    <dbReference type="NCBI Taxonomy" id="2100421"/>
    <lineage>
        <taxon>Viruses</taxon>
        <taxon>Duplodnaviria</taxon>
        <taxon>Heunggongvirae</taxon>
        <taxon>Uroviricota</taxon>
        <taxon>Caudoviricetes</taxon>
        <taxon>Peduoviridae</taxon>
        <taxon>Maltschvirus</taxon>
        <taxon>Maltschvirus maltsch</taxon>
    </lineage>
</organism>
<proteinExistence type="predicted"/>
<feature type="compositionally biased region" description="Basic and acidic residues" evidence="1">
    <location>
        <begin position="59"/>
        <end position="73"/>
    </location>
</feature>
<dbReference type="EMBL" id="LR797105">
    <property type="protein sequence ID" value="CAB4187668.1"/>
    <property type="molecule type" value="Genomic_DNA"/>
</dbReference>
<accession>A0A6J5R2D6</accession>
<name>A0A6J5R2D6_9CAUD</name>
<sequence length="443" mass="45382">MGELYGQGDSGTFGFGGKKPKAWGGRKKFGAAANNGGNGGNNSGGGGGSSATVAVDTSAADKAKQRAKAKADAKAAQQAKADAAAYKKRNEFNPLLQKYLSPEELRKQASDLALLGAPSEESLKAQGAQQVAGITGLTNALQARLGGVNTQNIAGIAGLGQLYKDIAGQTQSAGSSAVAASGAAPALAAGGNPMVAANLANLTAQTVGLVPAAGAIGTGLTAEAGSNLTKALAARANNISENTAKYLLQLQNQEYTKATALETLKQNAALLGVKQSSADQTALYTNARIQNMQAMQNLGWAKLDASIRKINADTGKSGAVKAAAILDSILSTANTLTAPQKMFTGKQQYDVSYGDGKHKKVFANSAKGAAWLLRGQMGDADYKGGAYTANTTGRQETVLRRPSRARVEAQIRARLNNTSYTPAEIDNILITYADAFGLNSLPA</sequence>